<dbReference type="InterPro" id="IPR036273">
    <property type="entry name" value="CRAL/TRIO_N_dom_sf"/>
</dbReference>
<dbReference type="InterPro" id="IPR051064">
    <property type="entry name" value="SEC14/CRAL-TRIO_domain"/>
</dbReference>
<name>A0A4Y2LAV4_ARAVE</name>
<dbReference type="Pfam" id="PF03765">
    <property type="entry name" value="CRAL_TRIO_N"/>
    <property type="match status" value="1"/>
</dbReference>
<dbReference type="PANTHER" id="PTHR23324">
    <property type="entry name" value="SEC14 RELATED PROTEIN"/>
    <property type="match status" value="1"/>
</dbReference>
<dbReference type="InterPro" id="IPR011074">
    <property type="entry name" value="CRAL/TRIO_N_dom"/>
</dbReference>
<comment type="caution">
    <text evidence="2">The sequence shown here is derived from an EMBL/GenBank/DDBJ whole genome shotgun (WGS) entry which is preliminary data.</text>
</comment>
<dbReference type="EMBL" id="BGPR01005566">
    <property type="protein sequence ID" value="GBN11360.1"/>
    <property type="molecule type" value="Genomic_DNA"/>
</dbReference>
<keyword evidence="3" id="KW-1185">Reference proteome</keyword>
<evidence type="ECO:0000313" key="2">
    <source>
        <dbReference type="EMBL" id="GBN11360.1"/>
    </source>
</evidence>
<gene>
    <name evidence="2" type="ORF">AVEN_190678_1</name>
</gene>
<dbReference type="PANTHER" id="PTHR23324:SF83">
    <property type="entry name" value="SEC14-LIKE PROTEIN 2"/>
    <property type="match status" value="1"/>
</dbReference>
<reference evidence="2 3" key="1">
    <citation type="journal article" date="2019" name="Sci. Rep.">
        <title>Orb-weaving spider Araneus ventricosus genome elucidates the spidroin gene catalogue.</title>
        <authorList>
            <person name="Kono N."/>
            <person name="Nakamura H."/>
            <person name="Ohtoshi R."/>
            <person name="Moran D.A.P."/>
            <person name="Shinohara A."/>
            <person name="Yoshida Y."/>
            <person name="Fujiwara M."/>
            <person name="Mori M."/>
            <person name="Tomita M."/>
            <person name="Arakawa K."/>
        </authorList>
    </citation>
    <scope>NUCLEOTIDE SEQUENCE [LARGE SCALE GENOMIC DNA]</scope>
</reference>
<dbReference type="InterPro" id="IPR036865">
    <property type="entry name" value="CRAL-TRIO_dom_sf"/>
</dbReference>
<dbReference type="OrthoDB" id="6423696at2759"/>
<dbReference type="Proteomes" id="UP000499080">
    <property type="component" value="Unassembled WGS sequence"/>
</dbReference>
<feature type="non-terminal residue" evidence="2">
    <location>
        <position position="109"/>
    </location>
</feature>
<dbReference type="AlphaFoldDB" id="A0A4Y2LAV4"/>
<dbReference type="GO" id="GO:0005737">
    <property type="term" value="C:cytoplasm"/>
    <property type="evidence" value="ECO:0007669"/>
    <property type="project" value="TreeGrafter"/>
</dbReference>
<evidence type="ECO:0000313" key="3">
    <source>
        <dbReference type="Proteomes" id="UP000499080"/>
    </source>
</evidence>
<dbReference type="Gene3D" id="3.40.525.10">
    <property type="entry name" value="CRAL-TRIO lipid binding domain"/>
    <property type="match status" value="1"/>
</dbReference>
<proteinExistence type="predicted"/>
<protein>
    <recommendedName>
        <fullName evidence="1">CRAL/TRIO N-terminal domain-containing protein</fullName>
    </recommendedName>
</protein>
<sequence>MTINTQLTNEEKIAIDELRKRVGNELNSELCDDTNMFYRFLKARDFHIDQAEDMLRKHIQWRKDNSVDTILQDYVEHEALSKYFPGNLIGFDKENCPVKYFAFGNLDAK</sequence>
<organism evidence="2 3">
    <name type="scientific">Araneus ventricosus</name>
    <name type="common">Orbweaver spider</name>
    <name type="synonym">Epeira ventricosa</name>
    <dbReference type="NCBI Taxonomy" id="182803"/>
    <lineage>
        <taxon>Eukaryota</taxon>
        <taxon>Metazoa</taxon>
        <taxon>Ecdysozoa</taxon>
        <taxon>Arthropoda</taxon>
        <taxon>Chelicerata</taxon>
        <taxon>Arachnida</taxon>
        <taxon>Araneae</taxon>
        <taxon>Araneomorphae</taxon>
        <taxon>Entelegynae</taxon>
        <taxon>Araneoidea</taxon>
        <taxon>Araneidae</taxon>
        <taxon>Araneus</taxon>
    </lineage>
</organism>
<evidence type="ECO:0000259" key="1">
    <source>
        <dbReference type="SMART" id="SM01100"/>
    </source>
</evidence>
<dbReference type="SUPFAM" id="SSF46938">
    <property type="entry name" value="CRAL/TRIO N-terminal domain"/>
    <property type="match status" value="1"/>
</dbReference>
<accession>A0A4Y2LAV4</accession>
<dbReference type="SMART" id="SM01100">
    <property type="entry name" value="CRAL_TRIO_N"/>
    <property type="match status" value="1"/>
</dbReference>
<feature type="domain" description="CRAL/TRIO N-terminal" evidence="1">
    <location>
        <begin position="33"/>
        <end position="58"/>
    </location>
</feature>